<dbReference type="Pfam" id="PF02796">
    <property type="entry name" value="HTH_7"/>
    <property type="match status" value="1"/>
</dbReference>
<organism evidence="2 3">
    <name type="scientific">Candidatus Cryptobacteroides faecipullorum</name>
    <dbReference type="NCBI Taxonomy" id="2840764"/>
    <lineage>
        <taxon>Bacteria</taxon>
        <taxon>Pseudomonadati</taxon>
        <taxon>Bacteroidota</taxon>
        <taxon>Bacteroidia</taxon>
        <taxon>Bacteroidales</taxon>
        <taxon>Candidatus Cryptobacteroides</taxon>
    </lineage>
</organism>
<name>A0A9D9I8U2_9BACT</name>
<dbReference type="Gene3D" id="3.40.50.1390">
    <property type="entry name" value="Resolvase, N-terminal catalytic domain"/>
    <property type="match status" value="1"/>
</dbReference>
<accession>A0A9D9I8U2</accession>
<reference evidence="2" key="2">
    <citation type="journal article" date="2021" name="PeerJ">
        <title>Extensive microbial diversity within the chicken gut microbiome revealed by metagenomics and culture.</title>
        <authorList>
            <person name="Gilroy R."/>
            <person name="Ravi A."/>
            <person name="Getino M."/>
            <person name="Pursley I."/>
            <person name="Horton D.L."/>
            <person name="Alikhan N.F."/>
            <person name="Baker D."/>
            <person name="Gharbi K."/>
            <person name="Hall N."/>
            <person name="Watson M."/>
            <person name="Adriaenssens E.M."/>
            <person name="Foster-Nyarko E."/>
            <person name="Jarju S."/>
            <person name="Secka A."/>
            <person name="Antonio M."/>
            <person name="Oren A."/>
            <person name="Chaudhuri R.R."/>
            <person name="La Ragione R."/>
            <person name="Hildebrand F."/>
            <person name="Pallen M.J."/>
        </authorList>
    </citation>
    <scope>NUCLEOTIDE SEQUENCE</scope>
    <source>
        <strain evidence="2">B1-15692</strain>
    </source>
</reference>
<dbReference type="InterPro" id="IPR006119">
    <property type="entry name" value="Resolv_N"/>
</dbReference>
<proteinExistence type="predicted"/>
<dbReference type="Gene3D" id="1.10.10.60">
    <property type="entry name" value="Homeodomain-like"/>
    <property type="match status" value="1"/>
</dbReference>
<dbReference type="PANTHER" id="PTHR30461:SF19">
    <property type="entry name" value="SITE-SPECIFIC RECOMBINASE RESOLVASE FAMILY"/>
    <property type="match status" value="1"/>
</dbReference>
<dbReference type="Proteomes" id="UP000823660">
    <property type="component" value="Unassembled WGS sequence"/>
</dbReference>
<dbReference type="InterPro" id="IPR036162">
    <property type="entry name" value="Resolvase-like_N_sf"/>
</dbReference>
<dbReference type="InterPro" id="IPR006120">
    <property type="entry name" value="Resolvase_HTH_dom"/>
</dbReference>
<dbReference type="AlphaFoldDB" id="A0A9D9I8U2"/>
<protein>
    <submittedName>
        <fullName evidence="2">Recombinase family protein</fullName>
    </submittedName>
</protein>
<dbReference type="SUPFAM" id="SSF53041">
    <property type="entry name" value="Resolvase-like"/>
    <property type="match status" value="1"/>
</dbReference>
<dbReference type="SMART" id="SM00857">
    <property type="entry name" value="Resolvase"/>
    <property type="match status" value="1"/>
</dbReference>
<dbReference type="PANTHER" id="PTHR30461">
    <property type="entry name" value="DNA-INVERTASE FROM LAMBDOID PROPHAGE"/>
    <property type="match status" value="1"/>
</dbReference>
<evidence type="ECO:0000259" key="1">
    <source>
        <dbReference type="PROSITE" id="PS51736"/>
    </source>
</evidence>
<dbReference type="CDD" id="cd03768">
    <property type="entry name" value="SR_ResInv"/>
    <property type="match status" value="1"/>
</dbReference>
<dbReference type="EMBL" id="JADIMH010000053">
    <property type="protein sequence ID" value="MBO8467770.1"/>
    <property type="molecule type" value="Genomic_DNA"/>
</dbReference>
<gene>
    <name evidence="2" type="ORF">IAB99_08440</name>
</gene>
<dbReference type="InterPro" id="IPR050639">
    <property type="entry name" value="SSR_resolvase"/>
</dbReference>
<dbReference type="GO" id="GO:0000150">
    <property type="term" value="F:DNA strand exchange activity"/>
    <property type="evidence" value="ECO:0007669"/>
    <property type="project" value="InterPro"/>
</dbReference>
<reference evidence="2" key="1">
    <citation type="submission" date="2020-10" db="EMBL/GenBank/DDBJ databases">
        <authorList>
            <person name="Gilroy R."/>
        </authorList>
    </citation>
    <scope>NUCLEOTIDE SEQUENCE</scope>
    <source>
        <strain evidence="2">B1-15692</strain>
    </source>
</reference>
<dbReference type="PROSITE" id="PS51736">
    <property type="entry name" value="RECOMBINASES_3"/>
    <property type="match status" value="1"/>
</dbReference>
<dbReference type="Pfam" id="PF00239">
    <property type="entry name" value="Resolvase"/>
    <property type="match status" value="1"/>
</dbReference>
<sequence>MKKAVIYARVSSTGDRQSTERQINDLTRYAGQNDYEVVEKFEEHISGVAKNENRKVLCECLDYCLSEKIDILLISELSRLGRNVDEVLANVRRCKDNNLNIYFQKEGLSIFQADGSKNPFLNIIISILGTCAELERENIRFRLNSGRRQAIEKGVKMGRKEGYRKPKEQKAEEYRSVIKHLKKGTSVRNTAKLCDVSPSTVQRIKHEFSL</sequence>
<evidence type="ECO:0000313" key="3">
    <source>
        <dbReference type="Proteomes" id="UP000823660"/>
    </source>
</evidence>
<feature type="domain" description="Resolvase/invertase-type recombinase catalytic" evidence="1">
    <location>
        <begin position="3"/>
        <end position="154"/>
    </location>
</feature>
<dbReference type="GO" id="GO:0003677">
    <property type="term" value="F:DNA binding"/>
    <property type="evidence" value="ECO:0007669"/>
    <property type="project" value="InterPro"/>
</dbReference>
<evidence type="ECO:0000313" key="2">
    <source>
        <dbReference type="EMBL" id="MBO8467770.1"/>
    </source>
</evidence>
<comment type="caution">
    <text evidence="2">The sequence shown here is derived from an EMBL/GenBank/DDBJ whole genome shotgun (WGS) entry which is preliminary data.</text>
</comment>